<feature type="active site" description="Nucleophile" evidence="6">
    <location>
        <position position="435"/>
    </location>
</feature>
<dbReference type="Gene3D" id="3.40.50.20">
    <property type="match status" value="1"/>
</dbReference>
<dbReference type="SMART" id="SM00226">
    <property type="entry name" value="LMWPc"/>
    <property type="match status" value="1"/>
</dbReference>
<reference evidence="9 10" key="1">
    <citation type="submission" date="2016-10" db="EMBL/GenBank/DDBJ databases">
        <authorList>
            <person name="de Groot N.N."/>
        </authorList>
    </citation>
    <scope>NUCLEOTIDE SEQUENCE [LARGE SCALE GENOMIC DNA]</scope>
    <source>
        <strain evidence="9 10">DSM 22489</strain>
    </source>
</reference>
<keyword evidence="3" id="KW-0378">Hydrolase</keyword>
<evidence type="ECO:0000256" key="4">
    <source>
        <dbReference type="ARBA" id="ARBA00022912"/>
    </source>
</evidence>
<evidence type="ECO:0000313" key="9">
    <source>
        <dbReference type="EMBL" id="SEG65862.1"/>
    </source>
</evidence>
<dbReference type="EMBL" id="FNVA01000008">
    <property type="protein sequence ID" value="SEG65862.1"/>
    <property type="molecule type" value="Genomic_DNA"/>
</dbReference>
<dbReference type="GO" id="GO:0005524">
    <property type="term" value="F:ATP binding"/>
    <property type="evidence" value="ECO:0007669"/>
    <property type="project" value="UniProtKB-UniRule"/>
</dbReference>
<dbReference type="Pfam" id="PF15632">
    <property type="entry name" value="ATPgrasp_Ter"/>
    <property type="match status" value="1"/>
</dbReference>
<dbReference type="PRINTS" id="PR00719">
    <property type="entry name" value="LMWPTPASE"/>
</dbReference>
<evidence type="ECO:0000256" key="7">
    <source>
        <dbReference type="PROSITE-ProRule" id="PRU00409"/>
    </source>
</evidence>
<name>A0A1H6BYW5_9BACT</name>
<dbReference type="InterPro" id="IPR036196">
    <property type="entry name" value="Ptyr_pPase_sf"/>
</dbReference>
<dbReference type="PANTHER" id="PTHR11717">
    <property type="entry name" value="LOW MOLECULAR WEIGHT PROTEIN TYROSINE PHOSPHATASE"/>
    <property type="match status" value="1"/>
</dbReference>
<dbReference type="Proteomes" id="UP000236728">
    <property type="component" value="Unassembled WGS sequence"/>
</dbReference>
<accession>A0A1H6BYW5</accession>
<sequence>MSTPALNMRTQPRRILVLGDDTKSFLSVVRSLGAAGYEVHAAWCAYDLPTLSSLYLHRVHRLPAFERGDEAPWITALEALIRDFRIDLVLPTNDQSALPLQLKRNRFEPLTRVYLLPDETYRLCADKNLTWELGASHGVPVPRQQHVDTVDQALQAAAGFGYPLVLKPTTSATEQDPFHRRRVHKVRSEPETREVALEMLRSGPVLAQENFIGVGVGVEVLCDHGEILLAFQHERVHEPIQGGGSSYRRCVPLEPAMLEATRKMMRSMDYTGVAMVEFKRNTSDGRWILVEINARFWGSLALSVAAGVDFPLHLVRLLLEGVRPAPQTYRNNIYCRHWSTDIQWFLANLRADKRNPELQTRTFAAIASELWNIVTLRERSDTFQLRDPRPAWQDLGQYLEEKLFRVLKMLSPYRQQRQRRLRLLFATSKTIAVCCHGNICRSPFAAQLLESSGRTILSRGFLPLPGRRSPRNAVTAAAAFGVDLEPHRSAVLTLDEARSVDMILLFDRQNWLSLRALDPSLLARAAFLGAADPSGPLEISDPYGGDLSEFQLCYQRIRDAAQQLQS</sequence>
<organism evidence="9 10">
    <name type="scientific">Bryocella elongata</name>
    <dbReference type="NCBI Taxonomy" id="863522"/>
    <lineage>
        <taxon>Bacteria</taxon>
        <taxon>Pseudomonadati</taxon>
        <taxon>Acidobacteriota</taxon>
        <taxon>Terriglobia</taxon>
        <taxon>Terriglobales</taxon>
        <taxon>Acidobacteriaceae</taxon>
        <taxon>Bryocella</taxon>
    </lineage>
</organism>
<dbReference type="GO" id="GO:0004725">
    <property type="term" value="F:protein tyrosine phosphatase activity"/>
    <property type="evidence" value="ECO:0007669"/>
    <property type="project" value="UniProtKB-EC"/>
</dbReference>
<feature type="domain" description="ATP-grasp" evidence="8">
    <location>
        <begin position="131"/>
        <end position="319"/>
    </location>
</feature>
<gene>
    <name evidence="9" type="ORF">SAMN05421819_4076</name>
</gene>
<evidence type="ECO:0000256" key="5">
    <source>
        <dbReference type="ARBA" id="ARBA00051722"/>
    </source>
</evidence>
<dbReference type="OrthoDB" id="9784339at2"/>
<protein>
    <recommendedName>
        <fullName evidence="2">protein-tyrosine-phosphatase</fullName>
        <ecNumber evidence="2">3.1.3.48</ecNumber>
    </recommendedName>
</protein>
<evidence type="ECO:0000313" key="10">
    <source>
        <dbReference type="Proteomes" id="UP000236728"/>
    </source>
</evidence>
<dbReference type="PROSITE" id="PS50975">
    <property type="entry name" value="ATP_GRASP"/>
    <property type="match status" value="1"/>
</dbReference>
<feature type="active site" description="Proton donor" evidence="6">
    <location>
        <position position="541"/>
    </location>
</feature>
<dbReference type="InterPro" id="IPR011761">
    <property type="entry name" value="ATP-grasp"/>
</dbReference>
<dbReference type="Gene3D" id="3.30.470.20">
    <property type="entry name" value="ATP-grasp fold, B domain"/>
    <property type="match status" value="1"/>
</dbReference>
<dbReference type="GO" id="GO:0046872">
    <property type="term" value="F:metal ion binding"/>
    <property type="evidence" value="ECO:0007669"/>
    <property type="project" value="InterPro"/>
</dbReference>
<evidence type="ECO:0000256" key="3">
    <source>
        <dbReference type="ARBA" id="ARBA00022801"/>
    </source>
</evidence>
<keyword evidence="7" id="KW-0067">ATP-binding</keyword>
<proteinExistence type="inferred from homology"/>
<dbReference type="RefSeq" id="WP_103934928.1">
    <property type="nucleotide sequence ID" value="NZ_FNVA01000008.1"/>
</dbReference>
<keyword evidence="9" id="KW-0436">Ligase</keyword>
<evidence type="ECO:0000256" key="2">
    <source>
        <dbReference type="ARBA" id="ARBA00013064"/>
    </source>
</evidence>
<dbReference type="EC" id="3.1.3.48" evidence="2"/>
<comment type="similarity">
    <text evidence="1">Belongs to the low molecular weight phosphotyrosine protein phosphatase family.</text>
</comment>
<dbReference type="Pfam" id="PF01451">
    <property type="entry name" value="LMWPc"/>
    <property type="match status" value="1"/>
</dbReference>
<evidence type="ECO:0000256" key="6">
    <source>
        <dbReference type="PIRSR" id="PIRSR617867-1"/>
    </source>
</evidence>
<dbReference type="Gene3D" id="3.40.50.2300">
    <property type="match status" value="1"/>
</dbReference>
<keyword evidence="10" id="KW-1185">Reference proteome</keyword>
<dbReference type="InterPro" id="IPR050438">
    <property type="entry name" value="LMW_PTPase"/>
</dbReference>
<evidence type="ECO:0000256" key="1">
    <source>
        <dbReference type="ARBA" id="ARBA00011063"/>
    </source>
</evidence>
<dbReference type="AlphaFoldDB" id="A0A1H6BYW5"/>
<dbReference type="InterPro" id="IPR023485">
    <property type="entry name" value="Ptyr_pPase"/>
</dbReference>
<dbReference type="InterPro" id="IPR017867">
    <property type="entry name" value="Tyr_phospatase_low_mol_wt"/>
</dbReference>
<dbReference type="SUPFAM" id="SSF56059">
    <property type="entry name" value="Glutathione synthetase ATP-binding domain-like"/>
    <property type="match status" value="1"/>
</dbReference>
<keyword evidence="4" id="KW-0904">Protein phosphatase</keyword>
<keyword evidence="7" id="KW-0547">Nucleotide-binding</keyword>
<dbReference type="GO" id="GO:0016874">
    <property type="term" value="F:ligase activity"/>
    <property type="evidence" value="ECO:0007669"/>
    <property type="project" value="UniProtKB-KW"/>
</dbReference>
<evidence type="ECO:0000259" key="8">
    <source>
        <dbReference type="PROSITE" id="PS50975"/>
    </source>
</evidence>
<comment type="catalytic activity">
    <reaction evidence="5">
        <text>O-phospho-L-tyrosyl-[protein] + H2O = L-tyrosyl-[protein] + phosphate</text>
        <dbReference type="Rhea" id="RHEA:10684"/>
        <dbReference type="Rhea" id="RHEA-COMP:10136"/>
        <dbReference type="Rhea" id="RHEA-COMP:20101"/>
        <dbReference type="ChEBI" id="CHEBI:15377"/>
        <dbReference type="ChEBI" id="CHEBI:43474"/>
        <dbReference type="ChEBI" id="CHEBI:46858"/>
        <dbReference type="ChEBI" id="CHEBI:61978"/>
        <dbReference type="EC" id="3.1.3.48"/>
    </reaction>
</comment>
<dbReference type="PANTHER" id="PTHR11717:SF31">
    <property type="entry name" value="LOW MOLECULAR WEIGHT PROTEIN-TYROSINE-PHOSPHATASE ETP-RELATED"/>
    <property type="match status" value="1"/>
</dbReference>
<feature type="active site" evidence="6">
    <location>
        <position position="441"/>
    </location>
</feature>
<dbReference type="SUPFAM" id="SSF52788">
    <property type="entry name" value="Phosphotyrosine protein phosphatases I"/>
    <property type="match status" value="1"/>
</dbReference>